<evidence type="ECO:0000313" key="1">
    <source>
        <dbReference type="EMBL" id="CEG47567.1"/>
    </source>
</evidence>
<dbReference type="GeneID" id="36399490"/>
<dbReference type="AlphaFoldDB" id="A0A0P1AYN4"/>
<accession>A0A0P1AYN4</accession>
<dbReference type="RefSeq" id="XP_024583936.1">
    <property type="nucleotide sequence ID" value="XM_024718548.1"/>
</dbReference>
<reference evidence="2" key="1">
    <citation type="submission" date="2014-09" db="EMBL/GenBank/DDBJ databases">
        <authorList>
            <person name="Sharma Rahul"/>
            <person name="Thines Marco"/>
        </authorList>
    </citation>
    <scope>NUCLEOTIDE SEQUENCE [LARGE SCALE GENOMIC DNA]</scope>
</reference>
<dbReference type="Proteomes" id="UP000054928">
    <property type="component" value="Unassembled WGS sequence"/>
</dbReference>
<sequence>MHPMQELLQASTILQLPCITMDLQGSNETIKELVSSVISLEKSTNDILPQFIVHSVLPSLEVQISRTSYVGIVALILKNLGADKLRNTLSASCESEHEIRPCLPHLVKTDILSLHTRSRTSLQPIYRQCLMTSDDGHCNFLMASSESLEMQHTWNCAASTGNLKLDSTLLKAKGTVCLEPLLSTFLLYRQV</sequence>
<dbReference type="EMBL" id="CCYD01002589">
    <property type="protein sequence ID" value="CEG47567.1"/>
    <property type="molecule type" value="Genomic_DNA"/>
</dbReference>
<evidence type="ECO:0000313" key="2">
    <source>
        <dbReference type="Proteomes" id="UP000054928"/>
    </source>
</evidence>
<proteinExistence type="predicted"/>
<organism evidence="1 2">
    <name type="scientific">Plasmopara halstedii</name>
    <name type="common">Downy mildew of sunflower</name>
    <dbReference type="NCBI Taxonomy" id="4781"/>
    <lineage>
        <taxon>Eukaryota</taxon>
        <taxon>Sar</taxon>
        <taxon>Stramenopiles</taxon>
        <taxon>Oomycota</taxon>
        <taxon>Peronosporomycetes</taxon>
        <taxon>Peronosporales</taxon>
        <taxon>Peronosporaceae</taxon>
        <taxon>Plasmopara</taxon>
    </lineage>
</organism>
<protein>
    <submittedName>
        <fullName evidence="1">Uncharacterized protein</fullName>
    </submittedName>
</protein>
<keyword evidence="2" id="KW-1185">Reference proteome</keyword>
<name>A0A0P1AYN4_PLAHL</name>